<dbReference type="UniPathway" id="UPA00345"/>
<dbReference type="FunFam" id="2.30.30.30:FF:000003">
    <property type="entry name" value="Elongation factor P"/>
    <property type="match status" value="1"/>
</dbReference>
<dbReference type="SMART" id="SM01185">
    <property type="entry name" value="EFP"/>
    <property type="match status" value="1"/>
</dbReference>
<dbReference type="InterPro" id="IPR008991">
    <property type="entry name" value="Translation_prot_SH3-like_sf"/>
</dbReference>
<dbReference type="GO" id="GO:0043043">
    <property type="term" value="P:peptide biosynthetic process"/>
    <property type="evidence" value="ECO:0007669"/>
    <property type="project" value="InterPro"/>
</dbReference>
<dbReference type="NCBIfam" id="TIGR00038">
    <property type="entry name" value="efp"/>
    <property type="match status" value="1"/>
</dbReference>
<dbReference type="InterPro" id="IPR011768">
    <property type="entry name" value="Transl_elongation_fac_P"/>
</dbReference>
<dbReference type="GO" id="GO:0005829">
    <property type="term" value="C:cytosol"/>
    <property type="evidence" value="ECO:0007669"/>
    <property type="project" value="UniProtKB-ARBA"/>
</dbReference>
<dbReference type="Proteomes" id="UP000228614">
    <property type="component" value="Unassembled WGS sequence"/>
</dbReference>
<evidence type="ECO:0000256" key="3">
    <source>
        <dbReference type="ARBA" id="ARBA00009479"/>
    </source>
</evidence>
<feature type="domain" description="Translation elongation factor P/YeiP central" evidence="11">
    <location>
        <begin position="79"/>
        <end position="133"/>
    </location>
</feature>
<comment type="pathway">
    <text evidence="2 7">Protein biosynthesis; polypeptide chain elongation.</text>
</comment>
<evidence type="ECO:0000256" key="4">
    <source>
        <dbReference type="ARBA" id="ARBA00022490"/>
    </source>
</evidence>
<gene>
    <name evidence="7 12" type="primary">efp</name>
    <name evidence="12" type="ORF">COT95_01130</name>
</gene>
<dbReference type="AlphaFoldDB" id="A0A2H0V7D7"/>
<dbReference type="PANTHER" id="PTHR30053:SF14">
    <property type="entry name" value="TRANSLATION ELONGATION FACTOR KOW-LIKE DOMAIN-CONTAINING PROTEIN"/>
    <property type="match status" value="1"/>
</dbReference>
<dbReference type="InterPro" id="IPR013185">
    <property type="entry name" value="Transl_elong_KOW-like"/>
</dbReference>
<evidence type="ECO:0000256" key="6">
    <source>
        <dbReference type="ARBA" id="ARBA00022917"/>
    </source>
</evidence>
<evidence type="ECO:0000256" key="7">
    <source>
        <dbReference type="HAMAP-Rule" id="MF_00141"/>
    </source>
</evidence>
<evidence type="ECO:0000313" key="12">
    <source>
        <dbReference type="EMBL" id="PIR94993.1"/>
    </source>
</evidence>
<dbReference type="Pfam" id="PF09285">
    <property type="entry name" value="Elong-fact-P_C"/>
    <property type="match status" value="1"/>
</dbReference>
<sequence length="197" mass="22195">MTQLRVSRVYEHMLSINEIKLGTLIKINNEPYIVIRSDHHKMGRGGAVLKTKLKNLISGNVIEKTFQGNDKAENAETQEKNSQYLYKDDNDVYFMDNENFEQFSISLEQIGASINWLKDGTDVKVMYFDNKPVSVRLPVKVELRVVSAPPGVKGNSAGNVTKIVTLETGVEVAAPMFINENDIIRINTETGEYVERA</sequence>
<dbReference type="InterPro" id="IPR012340">
    <property type="entry name" value="NA-bd_OB-fold"/>
</dbReference>
<keyword evidence="5 7" id="KW-0251">Elongation factor</keyword>
<organism evidence="12 13">
    <name type="scientific">Candidatus Falkowbacteria bacterium CG10_big_fil_rev_8_21_14_0_10_37_6</name>
    <dbReference type="NCBI Taxonomy" id="1974563"/>
    <lineage>
        <taxon>Bacteria</taxon>
        <taxon>Candidatus Falkowiibacteriota</taxon>
    </lineage>
</organism>
<dbReference type="SUPFAM" id="SSF50249">
    <property type="entry name" value="Nucleic acid-binding proteins"/>
    <property type="match status" value="2"/>
</dbReference>
<dbReference type="PIRSF" id="PIRSF005901">
    <property type="entry name" value="EF-P"/>
    <property type="match status" value="1"/>
</dbReference>
<dbReference type="GO" id="GO:0003746">
    <property type="term" value="F:translation elongation factor activity"/>
    <property type="evidence" value="ECO:0007669"/>
    <property type="project" value="UniProtKB-UniRule"/>
</dbReference>
<dbReference type="CDD" id="cd04470">
    <property type="entry name" value="S1_EF-P_repeat_1"/>
    <property type="match status" value="1"/>
</dbReference>
<dbReference type="Gene3D" id="2.30.30.30">
    <property type="match status" value="1"/>
</dbReference>
<dbReference type="InterPro" id="IPR001059">
    <property type="entry name" value="Transl_elong_P/YeiP_cen"/>
</dbReference>
<dbReference type="FunFam" id="2.40.50.140:FF:000004">
    <property type="entry name" value="Elongation factor P"/>
    <property type="match status" value="1"/>
</dbReference>
<accession>A0A2H0V7D7</accession>
<keyword evidence="4 7" id="KW-0963">Cytoplasm</keyword>
<comment type="function">
    <text evidence="7">Involved in peptide bond synthesis. Stimulates efficient translation and peptide-bond synthesis on native or reconstituted 70S ribosomes in vitro. Probably functions indirectly by altering the affinity of the ribosome for aminoacyl-tRNA, thus increasing their reactivity as acceptors for peptidyl transferase.</text>
</comment>
<evidence type="ECO:0000313" key="13">
    <source>
        <dbReference type="Proteomes" id="UP000228614"/>
    </source>
</evidence>
<dbReference type="InterPro" id="IPR014722">
    <property type="entry name" value="Rib_uL2_dom2"/>
</dbReference>
<comment type="caution">
    <text evidence="12">The sequence shown here is derived from an EMBL/GenBank/DDBJ whole genome shotgun (WGS) entry which is preliminary data.</text>
</comment>
<dbReference type="NCBIfam" id="NF001810">
    <property type="entry name" value="PRK00529.1"/>
    <property type="match status" value="1"/>
</dbReference>
<dbReference type="Pfam" id="PF01132">
    <property type="entry name" value="EFP"/>
    <property type="match status" value="1"/>
</dbReference>
<evidence type="ECO:0000259" key="11">
    <source>
        <dbReference type="SMART" id="SM01185"/>
    </source>
</evidence>
<dbReference type="CDD" id="cd05794">
    <property type="entry name" value="S1_EF-P_repeat_2"/>
    <property type="match status" value="1"/>
</dbReference>
<comment type="subcellular location">
    <subcellularLocation>
        <location evidence="1 7">Cytoplasm</location>
    </subcellularLocation>
</comment>
<protein>
    <recommendedName>
        <fullName evidence="7 8">Elongation factor P</fullName>
        <shortName evidence="7">EF-P</shortName>
    </recommendedName>
</protein>
<dbReference type="InterPro" id="IPR020599">
    <property type="entry name" value="Transl_elong_fac_P/YeiP"/>
</dbReference>
<evidence type="ECO:0000256" key="5">
    <source>
        <dbReference type="ARBA" id="ARBA00022768"/>
    </source>
</evidence>
<name>A0A2H0V7D7_9BACT</name>
<dbReference type="Pfam" id="PF08207">
    <property type="entry name" value="EFP_N"/>
    <property type="match status" value="1"/>
</dbReference>
<dbReference type="InterPro" id="IPR015365">
    <property type="entry name" value="Elong-fact-P_C"/>
</dbReference>
<evidence type="ECO:0000256" key="1">
    <source>
        <dbReference type="ARBA" id="ARBA00004496"/>
    </source>
</evidence>
<keyword evidence="6 7" id="KW-0648">Protein biosynthesis</keyword>
<comment type="similarity">
    <text evidence="3 7 9">Belongs to the elongation factor P family.</text>
</comment>
<proteinExistence type="inferred from homology"/>
<evidence type="ECO:0000256" key="2">
    <source>
        <dbReference type="ARBA" id="ARBA00004815"/>
    </source>
</evidence>
<evidence type="ECO:0000256" key="9">
    <source>
        <dbReference type="RuleBase" id="RU004389"/>
    </source>
</evidence>
<dbReference type="FunFam" id="2.40.50.140:FF:000009">
    <property type="entry name" value="Elongation factor P"/>
    <property type="match status" value="1"/>
</dbReference>
<dbReference type="PANTHER" id="PTHR30053">
    <property type="entry name" value="ELONGATION FACTOR P"/>
    <property type="match status" value="1"/>
</dbReference>
<dbReference type="SMART" id="SM00841">
    <property type="entry name" value="Elong-fact-P_C"/>
    <property type="match status" value="1"/>
</dbReference>
<dbReference type="Gene3D" id="2.40.50.140">
    <property type="entry name" value="Nucleic acid-binding proteins"/>
    <property type="match status" value="2"/>
</dbReference>
<dbReference type="SUPFAM" id="SSF50104">
    <property type="entry name" value="Translation proteins SH3-like domain"/>
    <property type="match status" value="1"/>
</dbReference>
<dbReference type="HAMAP" id="MF_00141">
    <property type="entry name" value="EF_P"/>
    <property type="match status" value="1"/>
</dbReference>
<evidence type="ECO:0000256" key="8">
    <source>
        <dbReference type="NCBIfam" id="TIGR00038"/>
    </source>
</evidence>
<feature type="domain" description="Elongation factor P C-terminal" evidence="10">
    <location>
        <begin position="141"/>
        <end position="196"/>
    </location>
</feature>
<evidence type="ECO:0000259" key="10">
    <source>
        <dbReference type="SMART" id="SM00841"/>
    </source>
</evidence>
<reference evidence="13" key="1">
    <citation type="submission" date="2017-09" db="EMBL/GenBank/DDBJ databases">
        <title>Depth-based differentiation of microbial function through sediment-hosted aquifers and enrichment of novel symbionts in the deep terrestrial subsurface.</title>
        <authorList>
            <person name="Probst A.J."/>
            <person name="Ladd B."/>
            <person name="Jarett J.K."/>
            <person name="Geller-Mcgrath D.E."/>
            <person name="Sieber C.M.K."/>
            <person name="Emerson J.B."/>
            <person name="Anantharaman K."/>
            <person name="Thomas B.C."/>
            <person name="Malmstrom R."/>
            <person name="Stieglmeier M."/>
            <person name="Klingl A."/>
            <person name="Woyke T."/>
            <person name="Ryan C.M."/>
            <person name="Banfield J.F."/>
        </authorList>
    </citation>
    <scope>NUCLEOTIDE SEQUENCE [LARGE SCALE GENOMIC DNA]</scope>
</reference>
<dbReference type="EMBL" id="PFAN01000063">
    <property type="protein sequence ID" value="PIR94993.1"/>
    <property type="molecule type" value="Genomic_DNA"/>
</dbReference>